<evidence type="ECO:0000256" key="4">
    <source>
        <dbReference type="ARBA" id="ARBA00022857"/>
    </source>
</evidence>
<dbReference type="InterPro" id="IPR044152">
    <property type="entry name" value="YqjM-like"/>
</dbReference>
<keyword evidence="2" id="KW-0285">Flavoprotein</keyword>
<evidence type="ECO:0000256" key="2">
    <source>
        <dbReference type="ARBA" id="ARBA00022630"/>
    </source>
</evidence>
<dbReference type="SUPFAM" id="SSF51395">
    <property type="entry name" value="FMN-linked oxidoreductases"/>
    <property type="match status" value="1"/>
</dbReference>
<keyword evidence="5" id="KW-0560">Oxidoreductase</keyword>
<dbReference type="Proteomes" id="UP000317303">
    <property type="component" value="Unassembled WGS sequence"/>
</dbReference>
<evidence type="ECO:0000313" key="8">
    <source>
        <dbReference type="Proteomes" id="UP000317303"/>
    </source>
</evidence>
<protein>
    <submittedName>
        <fullName evidence="7">2,4-dienoyl-CoA reductase-like NADH-dependent reductase (Old Yellow Enzyme family)</fullName>
    </submittedName>
</protein>
<evidence type="ECO:0000256" key="5">
    <source>
        <dbReference type="ARBA" id="ARBA00023002"/>
    </source>
</evidence>
<proteinExistence type="predicted"/>
<feature type="domain" description="NADH:flavin oxidoreductase/NADH oxidase N-terminal" evidence="6">
    <location>
        <begin position="14"/>
        <end position="311"/>
    </location>
</feature>
<dbReference type="EMBL" id="VLJV01000001">
    <property type="protein sequence ID" value="TWH18635.1"/>
    <property type="molecule type" value="Genomic_DNA"/>
</dbReference>
<dbReference type="Gene3D" id="3.20.20.70">
    <property type="entry name" value="Aldolase class I"/>
    <property type="match status" value="1"/>
</dbReference>
<dbReference type="PANTHER" id="PTHR43303:SF4">
    <property type="entry name" value="NADPH DEHYDROGENASE C23G7.10C-RELATED"/>
    <property type="match status" value="1"/>
</dbReference>
<dbReference type="InterPro" id="IPR013785">
    <property type="entry name" value="Aldolase_TIM"/>
</dbReference>
<dbReference type="GO" id="GO:0050661">
    <property type="term" value="F:NADP binding"/>
    <property type="evidence" value="ECO:0007669"/>
    <property type="project" value="InterPro"/>
</dbReference>
<comment type="cofactor">
    <cofactor evidence="1">
        <name>FMN</name>
        <dbReference type="ChEBI" id="CHEBI:58210"/>
    </cofactor>
</comment>
<evidence type="ECO:0000313" key="7">
    <source>
        <dbReference type="EMBL" id="TWH18635.1"/>
    </source>
</evidence>
<evidence type="ECO:0000259" key="6">
    <source>
        <dbReference type="Pfam" id="PF00724"/>
    </source>
</evidence>
<sequence length="333" mass="35390">MCQYSAEATGPATGQVTDWHVSHLEARAVGGVGLVMTEATAVHSDGRVSPTDLGIWTDDQILGLTRIVAAVRRHGAIPALQLGHAGPKASTYQPWIDRRRRVEPADGGWAPWAASALPDGPNVRELTTEEVGRVPDLFAAAAVRALRAGFNAIEIHAAHGYLLHAFLSPLGNQRKDIYGMDRSRLIRDVVGAVREVWPTGLPLLLRVSATDWLDGGITVADAVALTEEVLPLGVDLVDVSSGGLRPAAIDSFPGYQVPLAAEIRKATGAMVGTVGLIEEPEHAARILAEGEADAVLAGRATLRDPNWARRVLRASGTPAQWPHQYAWALGVEG</sequence>
<gene>
    <name evidence="7" type="ORF">JD82_00456</name>
</gene>
<dbReference type="GO" id="GO:0003959">
    <property type="term" value="F:NADPH dehydrogenase activity"/>
    <property type="evidence" value="ECO:0007669"/>
    <property type="project" value="InterPro"/>
</dbReference>
<dbReference type="AlphaFoldDB" id="A0A660CCQ3"/>
<evidence type="ECO:0000256" key="3">
    <source>
        <dbReference type="ARBA" id="ARBA00022643"/>
    </source>
</evidence>
<keyword evidence="8" id="KW-1185">Reference proteome</keyword>
<dbReference type="PANTHER" id="PTHR43303">
    <property type="entry name" value="NADPH DEHYDROGENASE C23G7.10C-RELATED"/>
    <property type="match status" value="1"/>
</dbReference>
<reference evidence="7 8" key="1">
    <citation type="submission" date="2019-07" db="EMBL/GenBank/DDBJ databases">
        <title>R&amp;d 2014.</title>
        <authorList>
            <person name="Klenk H.-P."/>
        </authorList>
    </citation>
    <scope>NUCLEOTIDE SEQUENCE [LARGE SCALE GENOMIC DNA]</scope>
    <source>
        <strain evidence="7 8">DSM 43194</strain>
    </source>
</reference>
<evidence type="ECO:0000256" key="1">
    <source>
        <dbReference type="ARBA" id="ARBA00001917"/>
    </source>
</evidence>
<comment type="caution">
    <text evidence="7">The sequence shown here is derived from an EMBL/GenBank/DDBJ whole genome shotgun (WGS) entry which is preliminary data.</text>
</comment>
<keyword evidence="3" id="KW-0288">FMN</keyword>
<organism evidence="7 8">
    <name type="scientific">Prauserella rugosa</name>
    <dbReference type="NCBI Taxonomy" id="43354"/>
    <lineage>
        <taxon>Bacteria</taxon>
        <taxon>Bacillati</taxon>
        <taxon>Actinomycetota</taxon>
        <taxon>Actinomycetes</taxon>
        <taxon>Pseudonocardiales</taxon>
        <taxon>Pseudonocardiaceae</taxon>
        <taxon>Prauserella</taxon>
    </lineage>
</organism>
<keyword evidence="4" id="KW-0521">NADP</keyword>
<accession>A0A660CCQ3</accession>
<dbReference type="GO" id="GO:0010181">
    <property type="term" value="F:FMN binding"/>
    <property type="evidence" value="ECO:0007669"/>
    <property type="project" value="InterPro"/>
</dbReference>
<dbReference type="Pfam" id="PF00724">
    <property type="entry name" value="Oxidored_FMN"/>
    <property type="match status" value="1"/>
</dbReference>
<name>A0A660CCQ3_9PSEU</name>
<dbReference type="InterPro" id="IPR001155">
    <property type="entry name" value="OxRdtase_FMN_N"/>
</dbReference>